<feature type="compositionally biased region" description="Basic and acidic residues" evidence="8">
    <location>
        <begin position="273"/>
        <end position="282"/>
    </location>
</feature>
<evidence type="ECO:0000256" key="3">
    <source>
        <dbReference type="ARBA" id="ARBA00022701"/>
    </source>
</evidence>
<feature type="compositionally biased region" description="Basic and acidic residues" evidence="8">
    <location>
        <begin position="843"/>
        <end position="854"/>
    </location>
</feature>
<dbReference type="GO" id="GO:0003777">
    <property type="term" value="F:microtubule motor activity"/>
    <property type="evidence" value="ECO:0007669"/>
    <property type="project" value="InterPro"/>
</dbReference>
<dbReference type="InterPro" id="IPR001752">
    <property type="entry name" value="Kinesin_motor_dom"/>
</dbReference>
<dbReference type="EMBL" id="HBIJ01002100">
    <property type="protein sequence ID" value="CAE0360726.1"/>
    <property type="molecule type" value="Transcribed_RNA"/>
</dbReference>
<dbReference type="SMART" id="SM00129">
    <property type="entry name" value="KISc"/>
    <property type="match status" value="1"/>
</dbReference>
<sequence>MMTVSDSGYYKDPSVHMWRPSKEGNELAPFAVRARAEEARRARVLAQRQAEREEKRKQLKLQLNSASRQFDPTAVAKKRAAQIAAAKRRRELAAKNQIFFAGSEEEALPDEKIDEKGPELNSSDGDDYFEETPPPPPFSPPNIGGNQEEEYSPTTSRFFERANTGVVVFAPPRSKRPPTAEERPPTPDADEIFRAMLRGSDTPNDRPSWNNDESAPTIVSKFEARPKAARGGKRKVTTEKKEPPLPTPAVLEARRRAALQAELARDTLPPVKENAKPRDTGSKRKKTNTTPTIPNINQGALKNMRPTKLKPKKTLPENKRVPLSVRREREKAKHAPIDQGPETRRCLDKRTARMRYARDFAHAVTNYRRNNASSNNASTMNLAARIVVRVRPLLAHEAKRGEFDAVSADLEPHLVTIHDCTMHADMVRLLHAPRTFPCTIALNQGADDDDAYKAAAEPALHAAIQRNQVSALFMFGQTGSGKTWTMTGFEQRLATALFPSQPDHDLIPNVIMLRYFEICGKKAYDLLHGIHFDNNDDSQQRRREIKLVDEEKCCRTVGATSVRPRSAEELIRMLEFGRTRRATAATDVNGGSSRSHAVCRLDFVGSDGGPMGSLLLIDCAGTERSHDSMYHDAQRRKESAEINQSLYALKSCIRAANARRKWSQQESNTPLPPPPPFRSSALTRILREAFDSENEICVVATVSPAATDAEHSVSTLRAVAQLAGLSDKAIDKCSPPPNVVPKAPRQDELFQSSVQTASKNVPDLPKNWSCDQLAFFIRRKGHKYAANRIIALALNGKNIFRMSQAAIAAALTENSDRTRATNILNALRDEAAKCDNLRALDRSKRRDELKRQRDSSSGSGGGTWGPPSDYPVPFAF</sequence>
<dbReference type="GO" id="GO:0007019">
    <property type="term" value="P:microtubule depolymerization"/>
    <property type="evidence" value="ECO:0007669"/>
    <property type="project" value="TreeGrafter"/>
</dbReference>
<evidence type="ECO:0000256" key="2">
    <source>
        <dbReference type="ARBA" id="ARBA00022490"/>
    </source>
</evidence>
<reference evidence="10" key="1">
    <citation type="submission" date="2021-01" db="EMBL/GenBank/DDBJ databases">
        <authorList>
            <person name="Corre E."/>
            <person name="Pelletier E."/>
            <person name="Niang G."/>
            <person name="Scheremetjew M."/>
            <person name="Finn R."/>
            <person name="Kale V."/>
            <person name="Holt S."/>
            <person name="Cochrane G."/>
            <person name="Meng A."/>
            <person name="Brown T."/>
            <person name="Cohen L."/>
        </authorList>
    </citation>
    <scope>NUCLEOTIDE SEQUENCE</scope>
    <source>
        <strain evidence="10">CCMP1510</strain>
    </source>
</reference>
<feature type="binding site" evidence="6">
    <location>
        <begin position="476"/>
        <end position="483"/>
    </location>
    <ligand>
        <name>ATP</name>
        <dbReference type="ChEBI" id="CHEBI:30616"/>
    </ligand>
</feature>
<feature type="compositionally biased region" description="Low complexity" evidence="8">
    <location>
        <begin position="288"/>
        <end position="297"/>
    </location>
</feature>
<keyword evidence="3" id="KW-0493">Microtubule</keyword>
<dbReference type="PRINTS" id="PR00380">
    <property type="entry name" value="KINESINHEAVY"/>
</dbReference>
<dbReference type="InterPro" id="IPR027640">
    <property type="entry name" value="Kinesin-like_fam"/>
</dbReference>
<evidence type="ECO:0000256" key="8">
    <source>
        <dbReference type="SAM" id="MobiDB-lite"/>
    </source>
</evidence>
<keyword evidence="4 6" id="KW-0505">Motor protein</keyword>
<comment type="similarity">
    <text evidence="6">Belongs to the TRAFAC class myosin-kinesin ATPase superfamily. Kinesin family.</text>
</comment>
<dbReference type="GO" id="GO:0005874">
    <property type="term" value="C:microtubule"/>
    <property type="evidence" value="ECO:0007669"/>
    <property type="project" value="UniProtKB-KW"/>
</dbReference>
<dbReference type="InterPro" id="IPR027417">
    <property type="entry name" value="P-loop_NTPase"/>
</dbReference>
<feature type="region of interest" description="Disordered" evidence="8">
    <location>
        <begin position="843"/>
        <end position="876"/>
    </location>
</feature>
<feature type="compositionally biased region" description="Polar residues" evidence="8">
    <location>
        <begin position="201"/>
        <end position="214"/>
    </location>
</feature>
<evidence type="ECO:0000256" key="7">
    <source>
        <dbReference type="SAM" id="Coils"/>
    </source>
</evidence>
<gene>
    <name evidence="10" type="ORF">ALAG00032_LOCUS1456</name>
</gene>
<evidence type="ECO:0000256" key="6">
    <source>
        <dbReference type="PROSITE-ProRule" id="PRU00283"/>
    </source>
</evidence>
<dbReference type="Gene3D" id="3.40.850.10">
    <property type="entry name" value="Kinesin motor domain"/>
    <property type="match status" value="1"/>
</dbReference>
<keyword evidence="5" id="KW-0206">Cytoskeleton</keyword>
<feature type="compositionally biased region" description="Basic and acidic residues" evidence="8">
    <location>
        <begin position="109"/>
        <end position="118"/>
    </location>
</feature>
<feature type="domain" description="Kinesin motor" evidence="9">
    <location>
        <begin position="383"/>
        <end position="725"/>
    </location>
</feature>
<dbReference type="PANTHER" id="PTHR47971:SF8">
    <property type="entry name" value="KINESIN-LIKE PROTEIN"/>
    <property type="match status" value="1"/>
</dbReference>
<evidence type="ECO:0000256" key="4">
    <source>
        <dbReference type="ARBA" id="ARBA00023175"/>
    </source>
</evidence>
<proteinExistence type="inferred from homology"/>
<keyword evidence="2" id="KW-0963">Cytoplasm</keyword>
<feature type="coiled-coil region" evidence="7">
    <location>
        <begin position="36"/>
        <end position="69"/>
    </location>
</feature>
<organism evidence="10">
    <name type="scientific">Aureoumbra lagunensis</name>
    <dbReference type="NCBI Taxonomy" id="44058"/>
    <lineage>
        <taxon>Eukaryota</taxon>
        <taxon>Sar</taxon>
        <taxon>Stramenopiles</taxon>
        <taxon>Ochrophyta</taxon>
        <taxon>Pelagophyceae</taxon>
        <taxon>Pelagomonadales</taxon>
        <taxon>Aureoumbra</taxon>
    </lineage>
</organism>
<accession>A0A7S3JRN1</accession>
<keyword evidence="6" id="KW-0067">ATP-binding</keyword>
<evidence type="ECO:0000256" key="1">
    <source>
        <dbReference type="ARBA" id="ARBA00004245"/>
    </source>
</evidence>
<protein>
    <recommendedName>
        <fullName evidence="9">Kinesin motor domain-containing protein</fullName>
    </recommendedName>
</protein>
<feature type="region of interest" description="Disordered" evidence="8">
    <location>
        <begin position="103"/>
        <end position="154"/>
    </location>
</feature>
<dbReference type="InterPro" id="IPR036961">
    <property type="entry name" value="Kinesin_motor_dom_sf"/>
</dbReference>
<keyword evidence="6" id="KW-0547">Nucleotide-binding</keyword>
<dbReference type="GO" id="GO:0007018">
    <property type="term" value="P:microtubule-based movement"/>
    <property type="evidence" value="ECO:0007669"/>
    <property type="project" value="InterPro"/>
</dbReference>
<evidence type="ECO:0000259" key="9">
    <source>
        <dbReference type="PROSITE" id="PS50067"/>
    </source>
</evidence>
<comment type="subcellular location">
    <subcellularLocation>
        <location evidence="1">Cytoplasm</location>
        <location evidence="1">Cytoskeleton</location>
    </subcellularLocation>
</comment>
<dbReference type="AlphaFoldDB" id="A0A7S3JRN1"/>
<evidence type="ECO:0000313" key="10">
    <source>
        <dbReference type="EMBL" id="CAE0360726.1"/>
    </source>
</evidence>
<dbReference type="Pfam" id="PF00225">
    <property type="entry name" value="Kinesin"/>
    <property type="match status" value="1"/>
</dbReference>
<feature type="region of interest" description="Disordered" evidence="8">
    <location>
        <begin position="166"/>
        <end position="250"/>
    </location>
</feature>
<feature type="region of interest" description="Disordered" evidence="8">
    <location>
        <begin position="269"/>
        <end position="299"/>
    </location>
</feature>
<name>A0A7S3JRN1_9STRA</name>
<dbReference type="GO" id="GO:0008017">
    <property type="term" value="F:microtubule binding"/>
    <property type="evidence" value="ECO:0007669"/>
    <property type="project" value="InterPro"/>
</dbReference>
<feature type="region of interest" description="Disordered" evidence="8">
    <location>
        <begin position="1"/>
        <end position="21"/>
    </location>
</feature>
<evidence type="ECO:0000256" key="5">
    <source>
        <dbReference type="ARBA" id="ARBA00023212"/>
    </source>
</evidence>
<dbReference type="GO" id="GO:0005524">
    <property type="term" value="F:ATP binding"/>
    <property type="evidence" value="ECO:0007669"/>
    <property type="project" value="UniProtKB-UniRule"/>
</dbReference>
<dbReference type="SUPFAM" id="SSF52540">
    <property type="entry name" value="P-loop containing nucleoside triphosphate hydrolases"/>
    <property type="match status" value="1"/>
</dbReference>
<dbReference type="PROSITE" id="PS50067">
    <property type="entry name" value="KINESIN_MOTOR_2"/>
    <property type="match status" value="1"/>
</dbReference>
<keyword evidence="7" id="KW-0175">Coiled coil</keyword>
<dbReference type="PANTHER" id="PTHR47971">
    <property type="entry name" value="KINESIN-RELATED PROTEIN 6"/>
    <property type="match status" value="1"/>
</dbReference>